<proteinExistence type="predicted"/>
<dbReference type="STRING" id="889306.KP78_16570"/>
<dbReference type="PATRIC" id="fig|889306.3.peg.1664"/>
<gene>
    <name evidence="1" type="ORF">KP78_16570</name>
</gene>
<accession>A0A0C2RD56</accession>
<protein>
    <submittedName>
        <fullName evidence="1">Uncharacterized protein</fullName>
    </submittedName>
</protein>
<dbReference type="AlphaFoldDB" id="A0A0C2RD56"/>
<evidence type="ECO:0000313" key="2">
    <source>
        <dbReference type="Proteomes" id="UP000031938"/>
    </source>
</evidence>
<keyword evidence="2" id="KW-1185">Reference proteome</keyword>
<dbReference type="Proteomes" id="UP000031938">
    <property type="component" value="Unassembled WGS sequence"/>
</dbReference>
<comment type="caution">
    <text evidence="1">The sequence shown here is derived from an EMBL/GenBank/DDBJ whole genome shotgun (WGS) entry which is preliminary data.</text>
</comment>
<dbReference type="EMBL" id="JXRP01000013">
    <property type="protein sequence ID" value="KIL48210.1"/>
    <property type="molecule type" value="Genomic_DNA"/>
</dbReference>
<dbReference type="RefSeq" id="WP_041087825.1">
    <property type="nucleotide sequence ID" value="NZ_JXRP01000013.1"/>
</dbReference>
<reference evidence="1 2" key="1">
    <citation type="submission" date="2015-01" db="EMBL/GenBank/DDBJ databases">
        <title>Genome sequencing of Jeotgalibacillus soli.</title>
        <authorList>
            <person name="Goh K.M."/>
            <person name="Chan K.-G."/>
            <person name="Yaakop A.S."/>
            <person name="Ee R."/>
            <person name="Gan H.M."/>
            <person name="Chan C.S."/>
        </authorList>
    </citation>
    <scope>NUCLEOTIDE SEQUENCE [LARGE SCALE GENOMIC DNA]</scope>
    <source>
        <strain evidence="1 2">P9</strain>
    </source>
</reference>
<name>A0A0C2RD56_9BACL</name>
<sequence length="115" mass="13133">MVLMLKEEEKVEMVMMPNLQLHNQVRFANINEASISLSEALHDADISTEKKKEIDRIISAIEKEVNTSRPNSSVLACMMNAMQKKMSGVTFTPSMKDMYKKWEAFVEPIIKNPLS</sequence>
<evidence type="ECO:0000313" key="1">
    <source>
        <dbReference type="EMBL" id="KIL48210.1"/>
    </source>
</evidence>
<organism evidence="1 2">
    <name type="scientific">Jeotgalibacillus soli</name>
    <dbReference type="NCBI Taxonomy" id="889306"/>
    <lineage>
        <taxon>Bacteria</taxon>
        <taxon>Bacillati</taxon>
        <taxon>Bacillota</taxon>
        <taxon>Bacilli</taxon>
        <taxon>Bacillales</taxon>
        <taxon>Caryophanaceae</taxon>
        <taxon>Jeotgalibacillus</taxon>
    </lineage>
</organism>